<sequence>MWGIEASAACVHCYSCFMYFKPNLITFFFFQILIFFIFENVSKIEFKGIFTHSSFWRYFKGMVMNPDGSTWFGVFFSQKLLCLKAPYEELV</sequence>
<dbReference type="AlphaFoldDB" id="A0AAV7A0B9"/>
<proteinExistence type="predicted"/>
<keyword evidence="1" id="KW-0472">Membrane</keyword>
<gene>
    <name evidence="2" type="ORF">GDO81_004503</name>
</gene>
<name>A0AAV7A0B9_ENGPU</name>
<evidence type="ECO:0000256" key="1">
    <source>
        <dbReference type="SAM" id="Phobius"/>
    </source>
</evidence>
<comment type="caution">
    <text evidence="2">The sequence shown here is derived from an EMBL/GenBank/DDBJ whole genome shotgun (WGS) entry which is preliminary data.</text>
</comment>
<reference evidence="2" key="1">
    <citation type="thesis" date="2020" institute="ProQuest LLC" country="789 East Eisenhower Parkway, Ann Arbor, MI, USA">
        <title>Comparative Genomics and Chromosome Evolution.</title>
        <authorList>
            <person name="Mudd A.B."/>
        </authorList>
    </citation>
    <scope>NUCLEOTIDE SEQUENCE</scope>
    <source>
        <strain evidence="2">237g6f4</strain>
        <tissue evidence="2">Blood</tissue>
    </source>
</reference>
<keyword evidence="1" id="KW-0812">Transmembrane</keyword>
<evidence type="ECO:0000313" key="3">
    <source>
        <dbReference type="Proteomes" id="UP000824782"/>
    </source>
</evidence>
<keyword evidence="1" id="KW-1133">Transmembrane helix</keyword>
<protein>
    <submittedName>
        <fullName evidence="2">Uncharacterized protein</fullName>
    </submittedName>
</protein>
<dbReference type="EMBL" id="WNYA01000011">
    <property type="protein sequence ID" value="KAG8552381.1"/>
    <property type="molecule type" value="Genomic_DNA"/>
</dbReference>
<dbReference type="Proteomes" id="UP000824782">
    <property type="component" value="Unassembled WGS sequence"/>
</dbReference>
<feature type="transmembrane region" description="Helical" evidence="1">
    <location>
        <begin position="24"/>
        <end position="41"/>
    </location>
</feature>
<accession>A0AAV7A0B9</accession>
<keyword evidence="3" id="KW-1185">Reference proteome</keyword>
<organism evidence="2 3">
    <name type="scientific">Engystomops pustulosus</name>
    <name type="common">Tungara frog</name>
    <name type="synonym">Physalaemus pustulosus</name>
    <dbReference type="NCBI Taxonomy" id="76066"/>
    <lineage>
        <taxon>Eukaryota</taxon>
        <taxon>Metazoa</taxon>
        <taxon>Chordata</taxon>
        <taxon>Craniata</taxon>
        <taxon>Vertebrata</taxon>
        <taxon>Euteleostomi</taxon>
        <taxon>Amphibia</taxon>
        <taxon>Batrachia</taxon>
        <taxon>Anura</taxon>
        <taxon>Neobatrachia</taxon>
        <taxon>Hyloidea</taxon>
        <taxon>Leptodactylidae</taxon>
        <taxon>Leiuperinae</taxon>
        <taxon>Engystomops</taxon>
    </lineage>
</organism>
<evidence type="ECO:0000313" key="2">
    <source>
        <dbReference type="EMBL" id="KAG8552381.1"/>
    </source>
</evidence>